<sequence length="79" mass="9274">MVADWWTFLGEAPGVPKKGQRTLVILVTWELWNGRNARVFNRKEQAVRSLLAKIREEIRTWSFARARALRDFCPTLFVV</sequence>
<evidence type="ECO:0000313" key="1">
    <source>
        <dbReference type="EMBL" id="RCV31396.1"/>
    </source>
</evidence>
<dbReference type="AlphaFoldDB" id="A0A368RMG7"/>
<protein>
    <submittedName>
        <fullName evidence="1">Uncharacterized protein</fullName>
    </submittedName>
</protein>
<organism evidence="1">
    <name type="scientific">Setaria italica</name>
    <name type="common">Foxtail millet</name>
    <name type="synonym">Panicum italicum</name>
    <dbReference type="NCBI Taxonomy" id="4555"/>
    <lineage>
        <taxon>Eukaryota</taxon>
        <taxon>Viridiplantae</taxon>
        <taxon>Streptophyta</taxon>
        <taxon>Embryophyta</taxon>
        <taxon>Tracheophyta</taxon>
        <taxon>Spermatophyta</taxon>
        <taxon>Magnoliopsida</taxon>
        <taxon>Liliopsida</taxon>
        <taxon>Poales</taxon>
        <taxon>Poaceae</taxon>
        <taxon>PACMAD clade</taxon>
        <taxon>Panicoideae</taxon>
        <taxon>Panicodae</taxon>
        <taxon>Paniceae</taxon>
        <taxon>Cenchrinae</taxon>
        <taxon>Setaria</taxon>
    </lineage>
</organism>
<accession>A0A368RMG7</accession>
<dbReference type="EMBL" id="CM003533">
    <property type="protein sequence ID" value="RCV31396.1"/>
    <property type="molecule type" value="Genomic_DNA"/>
</dbReference>
<gene>
    <name evidence="1" type="ORF">SETIT_6G173600v2</name>
</gene>
<dbReference type="OrthoDB" id="682412at2759"/>
<name>A0A368RMG7_SETIT</name>
<reference evidence="1" key="1">
    <citation type="journal article" date="2012" name="Nat. Biotechnol.">
        <title>Reference genome sequence of the model plant Setaria.</title>
        <authorList>
            <person name="Bennetzen J.L."/>
            <person name="Schmutz J."/>
            <person name="Wang H."/>
            <person name="Percifield R."/>
            <person name="Hawkins J."/>
            <person name="Pontaroli A.C."/>
            <person name="Estep M."/>
            <person name="Feng L."/>
            <person name="Vaughn J.N."/>
            <person name="Grimwood J."/>
            <person name="Jenkins J."/>
            <person name="Barry K."/>
            <person name="Lindquist E."/>
            <person name="Hellsten U."/>
            <person name="Deshpande S."/>
            <person name="Wang X."/>
            <person name="Wu X."/>
            <person name="Mitros T."/>
            <person name="Triplett J."/>
            <person name="Yang X."/>
            <person name="Ye C.Y."/>
            <person name="Mauro-Herrera M."/>
            <person name="Wang L."/>
            <person name="Li P."/>
            <person name="Sharma M."/>
            <person name="Sharma R."/>
            <person name="Ronald P.C."/>
            <person name="Panaud O."/>
            <person name="Kellogg E.A."/>
            <person name="Brutnell T.P."/>
            <person name="Doust A.N."/>
            <person name="Tuskan G.A."/>
            <person name="Rokhsar D."/>
            <person name="Devos K.M."/>
        </authorList>
    </citation>
    <scope>NUCLEOTIDE SEQUENCE [LARGE SCALE GENOMIC DNA]</scope>
    <source>
        <strain evidence="1">Yugu1</strain>
    </source>
</reference>
<proteinExistence type="predicted"/>
<reference evidence="1" key="2">
    <citation type="submission" date="2015-07" db="EMBL/GenBank/DDBJ databases">
        <authorList>
            <person name="Noorani M."/>
        </authorList>
    </citation>
    <scope>NUCLEOTIDE SEQUENCE</scope>
    <source>
        <strain evidence="1">Yugu1</strain>
    </source>
</reference>